<name>A0AAE8XZQ0_9CAUD</name>
<dbReference type="Proteomes" id="UP000827176">
    <property type="component" value="Segment"/>
</dbReference>
<evidence type="ECO:0000313" key="2">
    <source>
        <dbReference type="EMBL" id="UBF23506.1"/>
    </source>
</evidence>
<accession>A0AAE8XZQ0</accession>
<keyword evidence="3" id="KW-1185">Reference proteome</keyword>
<protein>
    <submittedName>
        <fullName evidence="2">Uncharacterized protein</fullName>
    </submittedName>
</protein>
<keyword evidence="1" id="KW-0175">Coiled coil</keyword>
<dbReference type="EMBL" id="MZ334528">
    <property type="protein sequence ID" value="UBF23506.1"/>
    <property type="molecule type" value="Genomic_DNA"/>
</dbReference>
<evidence type="ECO:0000313" key="3">
    <source>
        <dbReference type="Proteomes" id="UP000827176"/>
    </source>
</evidence>
<proteinExistence type="predicted"/>
<organism evidence="2 3">
    <name type="scientific">Halorubrum tailed virus 28</name>
    <dbReference type="NCBI Taxonomy" id="2878009"/>
    <lineage>
        <taxon>Viruses</taxon>
        <taxon>Duplodnaviria</taxon>
        <taxon>Heunggongvirae</taxon>
        <taxon>Uroviricota</taxon>
        <taxon>Caudoviricetes</taxon>
        <taxon>Suolaviridae</taxon>
        <taxon>Pormufvirus</taxon>
        <taxon>Pormufvirus salinum</taxon>
        <taxon>Pormufvirus HRTV28</taxon>
    </lineage>
</organism>
<sequence>MTDWKDRHRERKEASGLSWNEYVNQRLVHVDDIPESELAEIREHLEAVRNEYRDMKREVFELKTMLESEEFDP</sequence>
<feature type="coiled-coil region" evidence="1">
    <location>
        <begin position="38"/>
        <end position="65"/>
    </location>
</feature>
<gene>
    <name evidence="2" type="ORF">HRTV-28_gp68</name>
</gene>
<evidence type="ECO:0000256" key="1">
    <source>
        <dbReference type="SAM" id="Coils"/>
    </source>
</evidence>
<reference evidence="2" key="1">
    <citation type="submission" date="2021-05" db="EMBL/GenBank/DDBJ databases">
        <title>Diversity, taxonomy and evolution of archaeal viruses of the class Caudoviricetes.</title>
        <authorList>
            <person name="Liu Y."/>
            <person name="Demina T.A."/>
            <person name="Roux S."/>
            <person name="Aiewsakun P."/>
            <person name="Kazlauskas D."/>
            <person name="Simmonds P."/>
            <person name="Prangishvili D."/>
            <person name="Oksanen H.M."/>
            <person name="Krupovic M."/>
        </authorList>
    </citation>
    <scope>NUCLEOTIDE SEQUENCE</scope>
    <source>
        <strain evidence="2">HRTV-28/28</strain>
    </source>
</reference>